<dbReference type="OrthoDB" id="8967948at2"/>
<organism evidence="1 2">
    <name type="scientific">Ralstonia insidiosa</name>
    <dbReference type="NCBI Taxonomy" id="190721"/>
    <lineage>
        <taxon>Bacteria</taxon>
        <taxon>Pseudomonadati</taxon>
        <taxon>Pseudomonadota</taxon>
        <taxon>Betaproteobacteria</taxon>
        <taxon>Burkholderiales</taxon>
        <taxon>Burkholderiaceae</taxon>
        <taxon>Ralstonia</taxon>
    </lineage>
</organism>
<dbReference type="GeneID" id="61524479"/>
<name>A0A191ZSH5_9RALS</name>
<dbReference type="STRING" id="190721.ACS15_0102"/>
<reference evidence="2" key="1">
    <citation type="submission" date="2016-06" db="EMBL/GenBank/DDBJ databases">
        <authorList>
            <person name="Xu Y."/>
            <person name="Nagy A."/>
            <person name="Yan X."/>
            <person name="Kim S.W."/>
            <person name="Haley B."/>
            <person name="Liu N.T."/>
            <person name="Nou X."/>
        </authorList>
    </citation>
    <scope>NUCLEOTIDE SEQUENCE [LARGE SCALE GENOMIC DNA]</scope>
    <source>
        <strain evidence="2">ATCC 49129</strain>
    </source>
</reference>
<evidence type="ECO:0000313" key="1">
    <source>
        <dbReference type="EMBL" id="ANJ71053.1"/>
    </source>
</evidence>
<dbReference type="AlphaFoldDB" id="A0A191ZSH5"/>
<keyword evidence="2" id="KW-1185">Reference proteome</keyword>
<accession>A0A191ZSH5</accession>
<dbReference type="EMBL" id="CP016022">
    <property type="protein sequence ID" value="ANJ71053.1"/>
    <property type="molecule type" value="Genomic_DNA"/>
</dbReference>
<dbReference type="RefSeq" id="WP_064801167.1">
    <property type="nucleotide sequence ID" value="NZ_CP016022.1"/>
</dbReference>
<sequence length="259" mass="25393">MKAKLTAIAVLALLAAGAAQAQSRDEGPRSSGAVISNVTEISNDIYVRGYGLALGFVPFSSESSAVVDSTQSSNNNSVDLPRGSNTATVDGQALKGAQGAVGVNVTSGAGNVQSNDVALAAVDAGKVFASAQVFNTQSDPGESLSIGNAVNKASLGGSALNGAKGTIGVNIAAGAGELQENGMAASTNSSGRIAKATDYNKQSADNNSLRLNGCDPTNVASLNGTALMNAMGNIGVNIAAGAGNLQHNGLAIATAKGAN</sequence>
<evidence type="ECO:0000313" key="2">
    <source>
        <dbReference type="Proteomes" id="UP000078572"/>
    </source>
</evidence>
<protein>
    <submittedName>
        <fullName evidence="1">Cell surface protein</fullName>
    </submittedName>
</protein>
<proteinExistence type="predicted"/>
<gene>
    <name evidence="1" type="ORF">A9Y76_00495</name>
</gene>
<dbReference type="Proteomes" id="UP000078572">
    <property type="component" value="Chromosome 1"/>
</dbReference>